<keyword evidence="5" id="KW-0408">Iron</keyword>
<keyword evidence="4" id="KW-0249">Electron transport</keyword>
<dbReference type="Pfam" id="PF01322">
    <property type="entry name" value="Cytochrom_C_2"/>
    <property type="match status" value="1"/>
</dbReference>
<keyword evidence="6" id="KW-0732">Signal</keyword>
<dbReference type="PIRSF" id="PIRSF000027">
    <property type="entry name" value="Cytc_c_prime"/>
    <property type="match status" value="1"/>
</dbReference>
<dbReference type="InterPro" id="IPR002321">
    <property type="entry name" value="Cyt_c_II"/>
</dbReference>
<proteinExistence type="predicted"/>
<feature type="signal peptide" evidence="6">
    <location>
        <begin position="1"/>
        <end position="23"/>
    </location>
</feature>
<dbReference type="InterPro" id="IPR012127">
    <property type="entry name" value="Cyt_c_prime"/>
</dbReference>
<dbReference type="PRINTS" id="PR00608">
    <property type="entry name" value="CYTCHROMECII"/>
</dbReference>
<name>A0ABQ3IVT4_9RHOB</name>
<dbReference type="PROSITE" id="PS51009">
    <property type="entry name" value="CYTCII"/>
    <property type="match status" value="1"/>
</dbReference>
<sequence length="147" mass="15467">MSVFKPALFALPLSVLIAAPALAHSDVKNPVVMDRMMTMKAIQGSMKTLGDMAKGKIPFDAEKATAAAAAMAHDGKKVPEKFRANETDPKSEALPAIWDNFDDFVQKSEAMVAAAASVGTIGDESALGAALGKIGGTCKACHRDYRE</sequence>
<evidence type="ECO:0000313" key="7">
    <source>
        <dbReference type="EMBL" id="GHE96251.1"/>
    </source>
</evidence>
<dbReference type="InterPro" id="IPR015984">
    <property type="entry name" value="Cyt_c_prime_subgr"/>
</dbReference>
<feature type="chain" id="PRO_5047282521" evidence="6">
    <location>
        <begin position="24"/>
        <end position="147"/>
    </location>
</feature>
<evidence type="ECO:0000313" key="8">
    <source>
        <dbReference type="Proteomes" id="UP000609802"/>
    </source>
</evidence>
<protein>
    <submittedName>
        <fullName evidence="7">Cytochrome c</fullName>
    </submittedName>
</protein>
<evidence type="ECO:0000256" key="2">
    <source>
        <dbReference type="ARBA" id="ARBA00022617"/>
    </source>
</evidence>
<dbReference type="InterPro" id="IPR010980">
    <property type="entry name" value="Cyt_c/b562"/>
</dbReference>
<dbReference type="Proteomes" id="UP000609802">
    <property type="component" value="Unassembled WGS sequence"/>
</dbReference>
<organism evidence="7 8">
    <name type="scientific">Aliiroseovarius zhejiangensis</name>
    <dbReference type="NCBI Taxonomy" id="1632025"/>
    <lineage>
        <taxon>Bacteria</taxon>
        <taxon>Pseudomonadati</taxon>
        <taxon>Pseudomonadota</taxon>
        <taxon>Alphaproteobacteria</taxon>
        <taxon>Rhodobacterales</taxon>
        <taxon>Paracoccaceae</taxon>
        <taxon>Aliiroseovarius</taxon>
    </lineage>
</organism>
<evidence type="ECO:0000256" key="4">
    <source>
        <dbReference type="ARBA" id="ARBA00022982"/>
    </source>
</evidence>
<dbReference type="RefSeq" id="WP_191285968.1">
    <property type="nucleotide sequence ID" value="NZ_BNCH01000003.1"/>
</dbReference>
<gene>
    <name evidence="7" type="ORF">GCM10016455_15740</name>
</gene>
<accession>A0ABQ3IVT4</accession>
<evidence type="ECO:0000256" key="1">
    <source>
        <dbReference type="ARBA" id="ARBA00022448"/>
    </source>
</evidence>
<keyword evidence="3" id="KW-0479">Metal-binding</keyword>
<keyword evidence="2" id="KW-0349">Heme</keyword>
<dbReference type="Gene3D" id="1.20.120.10">
    <property type="entry name" value="Cytochrome c/b562"/>
    <property type="match status" value="1"/>
</dbReference>
<dbReference type="SUPFAM" id="SSF47175">
    <property type="entry name" value="Cytochromes"/>
    <property type="match status" value="1"/>
</dbReference>
<keyword evidence="1" id="KW-0813">Transport</keyword>
<dbReference type="EMBL" id="BNCH01000003">
    <property type="protein sequence ID" value="GHE96251.1"/>
    <property type="molecule type" value="Genomic_DNA"/>
</dbReference>
<evidence type="ECO:0000256" key="5">
    <source>
        <dbReference type="ARBA" id="ARBA00023004"/>
    </source>
</evidence>
<reference evidence="8" key="1">
    <citation type="journal article" date="2019" name="Int. J. Syst. Evol. Microbiol.">
        <title>The Global Catalogue of Microorganisms (GCM) 10K type strain sequencing project: providing services to taxonomists for standard genome sequencing and annotation.</title>
        <authorList>
            <consortium name="The Broad Institute Genomics Platform"/>
            <consortium name="The Broad Institute Genome Sequencing Center for Infectious Disease"/>
            <person name="Wu L."/>
            <person name="Ma J."/>
        </authorList>
    </citation>
    <scope>NUCLEOTIDE SEQUENCE [LARGE SCALE GENOMIC DNA]</scope>
    <source>
        <strain evidence="8">KCTC 42443</strain>
    </source>
</reference>
<evidence type="ECO:0000256" key="3">
    <source>
        <dbReference type="ARBA" id="ARBA00022723"/>
    </source>
</evidence>
<evidence type="ECO:0000256" key="6">
    <source>
        <dbReference type="SAM" id="SignalP"/>
    </source>
</evidence>
<keyword evidence="8" id="KW-1185">Reference proteome</keyword>
<comment type="caution">
    <text evidence="7">The sequence shown here is derived from an EMBL/GenBank/DDBJ whole genome shotgun (WGS) entry which is preliminary data.</text>
</comment>